<keyword evidence="3" id="KW-0813">Transport</keyword>
<sequence length="259" mass="27395">MAEMELVTHLMTPSAFVLALSVAFIAGVVKGMVGFAMPMILISGLSSVISPELALAGLILPTVITNGMQAMRQGPRAAWESLLKFRGYLGTLLIVLIISAQFVRTIPAELMLLIIGVPIVIFAATQLAGMPLRIASPPSRFAEIGIGAFAGFIGGLSGVWGPPTVAYLTALDTPKRDHIRVQGVIYGLGAIVLLFAHIGSGVVRAETLPFSIAIVPPAIVGMWLGLKVNDRIDQNAFRKATLFVLMIAGLNLIRRGLMG</sequence>
<comment type="subcellular location">
    <subcellularLocation>
        <location evidence="1 8">Cell membrane</location>
        <topology evidence="1 8">Multi-pass membrane protein</topology>
    </subcellularLocation>
</comment>
<evidence type="ECO:0000256" key="4">
    <source>
        <dbReference type="ARBA" id="ARBA00022475"/>
    </source>
</evidence>
<evidence type="ECO:0000256" key="8">
    <source>
        <dbReference type="RuleBase" id="RU363041"/>
    </source>
</evidence>
<keyword evidence="7 8" id="KW-0472">Membrane</keyword>
<evidence type="ECO:0000256" key="5">
    <source>
        <dbReference type="ARBA" id="ARBA00022692"/>
    </source>
</evidence>
<keyword evidence="6 8" id="KW-1133">Transmembrane helix</keyword>
<evidence type="ECO:0000256" key="2">
    <source>
        <dbReference type="ARBA" id="ARBA00009142"/>
    </source>
</evidence>
<accession>A0A1M4N4F3</accession>
<protein>
    <recommendedName>
        <fullName evidence="8">Probable membrane transporter protein</fullName>
    </recommendedName>
</protein>
<feature type="transmembrane region" description="Helical" evidence="8">
    <location>
        <begin position="41"/>
        <end position="64"/>
    </location>
</feature>
<dbReference type="Proteomes" id="UP000184085">
    <property type="component" value="Unassembled WGS sequence"/>
</dbReference>
<dbReference type="InterPro" id="IPR052017">
    <property type="entry name" value="TSUP"/>
</dbReference>
<dbReference type="InterPro" id="IPR002781">
    <property type="entry name" value="TM_pro_TauE-like"/>
</dbReference>
<dbReference type="Pfam" id="PF01925">
    <property type="entry name" value="TauE"/>
    <property type="match status" value="1"/>
</dbReference>
<comment type="similarity">
    <text evidence="2 8">Belongs to the 4-toluene sulfonate uptake permease (TSUP) (TC 2.A.102) family.</text>
</comment>
<evidence type="ECO:0000256" key="6">
    <source>
        <dbReference type="ARBA" id="ARBA00022989"/>
    </source>
</evidence>
<gene>
    <name evidence="9" type="ORF">KARMA_4014</name>
</gene>
<reference evidence="10" key="1">
    <citation type="submission" date="2016-09" db="EMBL/GenBank/DDBJ databases">
        <authorList>
            <person name="Wibberg D."/>
        </authorList>
    </citation>
    <scope>NUCLEOTIDE SEQUENCE [LARGE SCALE GENOMIC DNA]</scope>
</reference>
<dbReference type="AlphaFoldDB" id="A0A1M4N4F3"/>
<dbReference type="PANTHER" id="PTHR30269:SF32">
    <property type="entry name" value="MEMBRANE TRANSPORTER PROTEIN-RELATED"/>
    <property type="match status" value="1"/>
</dbReference>
<feature type="transmembrane region" description="Helical" evidence="8">
    <location>
        <begin position="110"/>
        <end position="129"/>
    </location>
</feature>
<keyword evidence="4 8" id="KW-1003">Cell membrane</keyword>
<feature type="transmembrane region" description="Helical" evidence="8">
    <location>
        <begin position="236"/>
        <end position="253"/>
    </location>
</feature>
<evidence type="ECO:0000313" key="10">
    <source>
        <dbReference type="Proteomes" id="UP000184085"/>
    </source>
</evidence>
<feature type="transmembrane region" description="Helical" evidence="8">
    <location>
        <begin position="85"/>
        <end position="104"/>
    </location>
</feature>
<feature type="transmembrane region" description="Helical" evidence="8">
    <location>
        <begin position="141"/>
        <end position="161"/>
    </location>
</feature>
<evidence type="ECO:0000256" key="1">
    <source>
        <dbReference type="ARBA" id="ARBA00004651"/>
    </source>
</evidence>
<dbReference type="EMBL" id="FMJB01000066">
    <property type="protein sequence ID" value="SCM69772.1"/>
    <property type="molecule type" value="Genomic_DNA"/>
</dbReference>
<organism evidence="9 10">
    <name type="scientific">Donghicola eburneus</name>
    <dbReference type="NCBI Taxonomy" id="393278"/>
    <lineage>
        <taxon>Bacteria</taxon>
        <taxon>Pseudomonadati</taxon>
        <taxon>Pseudomonadota</taxon>
        <taxon>Alphaproteobacteria</taxon>
        <taxon>Rhodobacterales</taxon>
        <taxon>Roseobacteraceae</taxon>
        <taxon>Donghicola</taxon>
    </lineage>
</organism>
<dbReference type="PANTHER" id="PTHR30269">
    <property type="entry name" value="TRANSMEMBRANE PROTEIN YFCA"/>
    <property type="match status" value="1"/>
</dbReference>
<proteinExistence type="inferred from homology"/>
<name>A0A1M4N4F3_9RHOB</name>
<dbReference type="GO" id="GO:0005886">
    <property type="term" value="C:plasma membrane"/>
    <property type="evidence" value="ECO:0007669"/>
    <property type="project" value="UniProtKB-SubCell"/>
</dbReference>
<keyword evidence="5 8" id="KW-0812">Transmembrane</keyword>
<evidence type="ECO:0000256" key="7">
    <source>
        <dbReference type="ARBA" id="ARBA00023136"/>
    </source>
</evidence>
<evidence type="ECO:0000313" key="9">
    <source>
        <dbReference type="EMBL" id="SCM69772.1"/>
    </source>
</evidence>
<feature type="transmembrane region" description="Helical" evidence="8">
    <location>
        <begin position="207"/>
        <end position="224"/>
    </location>
</feature>
<evidence type="ECO:0000256" key="3">
    <source>
        <dbReference type="ARBA" id="ARBA00022448"/>
    </source>
</evidence>
<keyword evidence="10" id="KW-1185">Reference proteome</keyword>
<feature type="transmembrane region" description="Helical" evidence="8">
    <location>
        <begin position="181"/>
        <end position="200"/>
    </location>
</feature>